<dbReference type="AlphaFoldDB" id="A0A0D8JRN8"/>
<evidence type="ECO:0000313" key="2">
    <source>
        <dbReference type="EMBL" id="KJF60020.1"/>
    </source>
</evidence>
<reference evidence="3" key="1">
    <citation type="journal article" date="2009" name="Genome Res.">
        <title>Comparative genomic analyses of the human fungal pathogens Coccidioides and their relatives.</title>
        <authorList>
            <person name="Sharpton T.J."/>
            <person name="Stajich J.E."/>
            <person name="Rounsley S.D."/>
            <person name="Gardner M.J."/>
            <person name="Wortman J.R."/>
            <person name="Jordar V.S."/>
            <person name="Maiti R."/>
            <person name="Kodira C.D."/>
            <person name="Neafsey D.E."/>
            <person name="Zeng Q."/>
            <person name="Hung C.-Y."/>
            <person name="McMahan C."/>
            <person name="Muszewska A."/>
            <person name="Grynberg M."/>
            <person name="Mandel M.A."/>
            <person name="Kellner E.M."/>
            <person name="Barker B.M."/>
            <person name="Galgiani J.N."/>
            <person name="Orbach M.J."/>
            <person name="Kirkland T.N."/>
            <person name="Cole G.T."/>
            <person name="Henn M.R."/>
            <person name="Birren B.W."/>
            <person name="Taylor J.W."/>
        </authorList>
    </citation>
    <scope>NUCLEOTIDE SEQUENCE [LARGE SCALE GENOMIC DNA]</scope>
    <source>
        <strain evidence="3">RS</strain>
    </source>
</reference>
<dbReference type="VEuPathDB" id="FungiDB:CIMG_10940"/>
<keyword evidence="3" id="KW-1185">Reference proteome</keyword>
<reference evidence="3" key="2">
    <citation type="journal article" date="2010" name="Genome Res.">
        <title>Population genomic sequencing of Coccidioides fungi reveals recent hybridization and transposon control.</title>
        <authorList>
            <person name="Neafsey D.E."/>
            <person name="Barker B.M."/>
            <person name="Sharpton T.J."/>
            <person name="Stajich J.E."/>
            <person name="Park D.J."/>
            <person name="Whiston E."/>
            <person name="Hung C.-Y."/>
            <person name="McMahan C."/>
            <person name="White J."/>
            <person name="Sykes S."/>
            <person name="Heiman D."/>
            <person name="Young S."/>
            <person name="Zeng Q."/>
            <person name="Abouelleil A."/>
            <person name="Aftuck L."/>
            <person name="Bessette D."/>
            <person name="Brown A."/>
            <person name="FitzGerald M."/>
            <person name="Lui A."/>
            <person name="Macdonald J.P."/>
            <person name="Priest M."/>
            <person name="Orbach M.J."/>
            <person name="Galgiani J.N."/>
            <person name="Kirkland T.N."/>
            <person name="Cole G.T."/>
            <person name="Birren B.W."/>
            <person name="Henn M.R."/>
            <person name="Taylor J.W."/>
            <person name="Rounsley S.D."/>
        </authorList>
    </citation>
    <scope>GENOME REANNOTATION</scope>
    <source>
        <strain evidence="3">RS</strain>
    </source>
</reference>
<dbReference type="InParanoid" id="A0A0D8JRN8"/>
<dbReference type="RefSeq" id="XP_012214376.1">
    <property type="nucleotide sequence ID" value="XM_012358953.1"/>
</dbReference>
<evidence type="ECO:0008006" key="4">
    <source>
        <dbReference type="Google" id="ProtNLM"/>
    </source>
</evidence>
<dbReference type="KEGG" id="cim:CIMG_10940"/>
<evidence type="ECO:0000256" key="1">
    <source>
        <dbReference type="SAM" id="SignalP"/>
    </source>
</evidence>
<dbReference type="EMBL" id="GG704911">
    <property type="protein sequence ID" value="KJF60020.1"/>
    <property type="molecule type" value="Genomic_DNA"/>
</dbReference>
<protein>
    <recommendedName>
        <fullName evidence="4">Secreted protein</fullName>
    </recommendedName>
</protein>
<dbReference type="GeneID" id="24163493"/>
<dbReference type="Proteomes" id="UP000001261">
    <property type="component" value="Unassembled WGS sequence"/>
</dbReference>
<keyword evidence="1" id="KW-0732">Signal</keyword>
<gene>
    <name evidence="2" type="ORF">CIMG_10940</name>
</gene>
<accession>A0A0D8JRN8</accession>
<proteinExistence type="predicted"/>
<feature type="chain" id="PRO_5002331384" description="Secreted protein" evidence="1">
    <location>
        <begin position="22"/>
        <end position="78"/>
    </location>
</feature>
<evidence type="ECO:0000313" key="3">
    <source>
        <dbReference type="Proteomes" id="UP000001261"/>
    </source>
</evidence>
<sequence length="78" mass="8850">MPMLAGVGPIILLAILKVGSSIRNMEYSVRTWLVKAAPKSFSVFRLERAPGDMGETYFRCPNHRAFCYTPNRVFNAER</sequence>
<organism evidence="2 3">
    <name type="scientific">Coccidioides immitis (strain RS)</name>
    <name type="common">Valley fever fungus</name>
    <dbReference type="NCBI Taxonomy" id="246410"/>
    <lineage>
        <taxon>Eukaryota</taxon>
        <taxon>Fungi</taxon>
        <taxon>Dikarya</taxon>
        <taxon>Ascomycota</taxon>
        <taxon>Pezizomycotina</taxon>
        <taxon>Eurotiomycetes</taxon>
        <taxon>Eurotiomycetidae</taxon>
        <taxon>Onygenales</taxon>
        <taxon>Onygenaceae</taxon>
        <taxon>Coccidioides</taxon>
    </lineage>
</organism>
<name>A0A0D8JRN8_COCIM</name>
<feature type="signal peptide" evidence="1">
    <location>
        <begin position="1"/>
        <end position="21"/>
    </location>
</feature>